<dbReference type="PANTHER" id="PTHR24366:SF140">
    <property type="entry name" value="IP22191P"/>
    <property type="match status" value="1"/>
</dbReference>
<evidence type="ECO:0000256" key="8">
    <source>
        <dbReference type="SAM" id="MobiDB-lite"/>
    </source>
</evidence>
<dbReference type="InterPro" id="IPR036179">
    <property type="entry name" value="Ig-like_dom_sf"/>
</dbReference>
<dbReference type="SUPFAM" id="SSF48726">
    <property type="entry name" value="Immunoglobulin"/>
    <property type="match status" value="1"/>
</dbReference>
<keyword evidence="5" id="KW-0325">Glycoprotein</keyword>
<dbReference type="InterPro" id="IPR007110">
    <property type="entry name" value="Ig-like_dom"/>
</dbReference>
<dbReference type="AlphaFoldDB" id="A0AAW1TMX2"/>
<evidence type="ECO:0000313" key="12">
    <source>
        <dbReference type="Proteomes" id="UP001431783"/>
    </source>
</evidence>
<dbReference type="SMART" id="SM00369">
    <property type="entry name" value="LRR_TYP"/>
    <property type="match status" value="5"/>
</dbReference>
<dbReference type="InterPro" id="IPR013783">
    <property type="entry name" value="Ig-like_fold"/>
</dbReference>
<dbReference type="Pfam" id="PF13855">
    <property type="entry name" value="LRR_8"/>
    <property type="match status" value="2"/>
</dbReference>
<dbReference type="SMART" id="SM00408">
    <property type="entry name" value="IGc2"/>
    <property type="match status" value="1"/>
</dbReference>
<keyword evidence="2" id="KW-0732">Signal</keyword>
<accession>A0AAW1TMX2</accession>
<protein>
    <recommendedName>
        <fullName evidence="10">Ig-like domain-containing protein</fullName>
    </recommendedName>
</protein>
<evidence type="ECO:0000256" key="5">
    <source>
        <dbReference type="ARBA" id="ARBA00023180"/>
    </source>
</evidence>
<keyword evidence="6" id="KW-0393">Immunoglobulin domain</keyword>
<evidence type="ECO:0000256" key="6">
    <source>
        <dbReference type="ARBA" id="ARBA00023319"/>
    </source>
</evidence>
<evidence type="ECO:0000256" key="1">
    <source>
        <dbReference type="ARBA" id="ARBA00022614"/>
    </source>
</evidence>
<dbReference type="PANTHER" id="PTHR24366">
    <property type="entry name" value="IG(IMMUNOGLOBULIN) AND LRR(LEUCINE RICH REPEAT) DOMAINS"/>
    <property type="match status" value="1"/>
</dbReference>
<gene>
    <name evidence="11" type="ORF">WA026_016170</name>
</gene>
<feature type="transmembrane region" description="Helical" evidence="9">
    <location>
        <begin position="402"/>
        <end position="425"/>
    </location>
</feature>
<evidence type="ECO:0000256" key="9">
    <source>
        <dbReference type="SAM" id="Phobius"/>
    </source>
</evidence>
<keyword evidence="3" id="KW-0677">Repeat</keyword>
<dbReference type="Pfam" id="PF07679">
    <property type="entry name" value="I-set"/>
    <property type="match status" value="1"/>
</dbReference>
<feature type="region of interest" description="Disordered" evidence="8">
    <location>
        <begin position="510"/>
        <end position="535"/>
    </location>
</feature>
<dbReference type="InterPro" id="IPR003591">
    <property type="entry name" value="Leu-rich_rpt_typical-subtyp"/>
</dbReference>
<dbReference type="InterPro" id="IPR001611">
    <property type="entry name" value="Leu-rich_rpt"/>
</dbReference>
<dbReference type="InterPro" id="IPR000483">
    <property type="entry name" value="Cys-rich_flank_reg_C"/>
</dbReference>
<proteinExistence type="predicted"/>
<evidence type="ECO:0000256" key="3">
    <source>
        <dbReference type="ARBA" id="ARBA00022737"/>
    </source>
</evidence>
<dbReference type="FunFam" id="3.80.10.10:FF:000082">
    <property type="entry name" value="Leucine-rich repeat-containing 24"/>
    <property type="match status" value="1"/>
</dbReference>
<dbReference type="Gene3D" id="3.80.10.10">
    <property type="entry name" value="Ribonuclease Inhibitor"/>
    <property type="match status" value="2"/>
</dbReference>
<dbReference type="FunFam" id="2.60.40.10:FF:000032">
    <property type="entry name" value="palladin isoform X1"/>
    <property type="match status" value="1"/>
</dbReference>
<evidence type="ECO:0000256" key="4">
    <source>
        <dbReference type="ARBA" id="ARBA00023157"/>
    </source>
</evidence>
<keyword evidence="1" id="KW-0433">Leucine-rich repeat</keyword>
<evidence type="ECO:0000313" key="11">
    <source>
        <dbReference type="EMBL" id="KAK9872119.1"/>
    </source>
</evidence>
<dbReference type="InterPro" id="IPR013098">
    <property type="entry name" value="Ig_I-set"/>
</dbReference>
<keyword evidence="9" id="KW-0472">Membrane</keyword>
<name>A0AAW1TMX2_9CUCU</name>
<reference evidence="11 12" key="1">
    <citation type="submission" date="2023-03" db="EMBL/GenBank/DDBJ databases">
        <title>Genome insight into feeding habits of ladybird beetles.</title>
        <authorList>
            <person name="Li H.-S."/>
            <person name="Huang Y.-H."/>
            <person name="Pang H."/>
        </authorList>
    </citation>
    <scope>NUCLEOTIDE SEQUENCE [LARGE SCALE GENOMIC DNA]</scope>
    <source>
        <strain evidence="11">SYSU_2023b</strain>
        <tissue evidence="11">Whole body</tissue>
    </source>
</reference>
<dbReference type="GO" id="GO:0071944">
    <property type="term" value="C:cell periphery"/>
    <property type="evidence" value="ECO:0007669"/>
    <property type="project" value="UniProtKB-ARBA"/>
</dbReference>
<organism evidence="11 12">
    <name type="scientific">Henosepilachna vigintioctopunctata</name>
    <dbReference type="NCBI Taxonomy" id="420089"/>
    <lineage>
        <taxon>Eukaryota</taxon>
        <taxon>Metazoa</taxon>
        <taxon>Ecdysozoa</taxon>
        <taxon>Arthropoda</taxon>
        <taxon>Hexapoda</taxon>
        <taxon>Insecta</taxon>
        <taxon>Pterygota</taxon>
        <taxon>Neoptera</taxon>
        <taxon>Endopterygota</taxon>
        <taxon>Coleoptera</taxon>
        <taxon>Polyphaga</taxon>
        <taxon>Cucujiformia</taxon>
        <taxon>Coccinelloidea</taxon>
        <taxon>Coccinellidae</taxon>
        <taxon>Epilachninae</taxon>
        <taxon>Epilachnini</taxon>
        <taxon>Henosepilachna</taxon>
    </lineage>
</organism>
<dbReference type="SMART" id="SM00409">
    <property type="entry name" value="IG"/>
    <property type="match status" value="1"/>
</dbReference>
<keyword evidence="9" id="KW-1133">Transmembrane helix</keyword>
<sequence length="855" mass="96473">MFSKQLIAQWTRMKMMETEDLTTDEFHIHPKMPLTIIFIIMVLCFHTVVSDCPYLCECKWKNGKETVVCLNANLSHVPLHLDSGTQVLDLTKNNIPVLMNEEFSTAGLLNLQRIFISRCHLKTLNRHVFKNLNNLVELDLSSNLLDAIPSHTFDSISELRELKLNDNPIQRIMNEAFISVSQLVRLEINDCKISDIEPEAFSGLEKSLEWLMLSNNKLAEIHPSSLTRLENLHGIELTGNSWNCTCSLRPLRNWMLKMNVPFGVPPICQNPKRVRGKSWEKLDLDEFACLPEIILAGASSQAVEGKNVTMTCQVAGVPQPIIKWSFRNRIIANLSGHSYLNEKKFYVVRLLNDSSDLTILSVDLQDAGIYVCSAENKAGRVESSVTLTVSKRHLDQKMTGKILTISVLIGIVFVMTSCSVVLCLCSRKKSVKWRTRENNRDENYEKIELNHKVADGTNGQVVIRSEVALINKKNGEYSVVPAGDTDQELDEDETSTLDIASKSSQWTKDLDNGQKWYSPDELPDPGNVNNPKHSISETRDDYLKSVASTSGISKQPQELSMTTSTNFANIPRESPDGHVIFGNAAKRPAVNIRSRIFPDILGNNSVNNYHFELEKSRRSNSEGGSIDDISELFCTLPRKTKRYRSSDSEAPLITDSRYISSGGDSFSSQESGFLKRYGDSQKYFVDNLNKNRVNRTSNSYLNLCRIDRPTTSQSLKTTPLLNVTGLENRPIRTEVFSPTSGTPNANSYDYHATQLERFLKEYKNLQKQLTKMKETCDNLRHDTDYMKSVPRTSSIGDVKNVKWSNPKDDKICSPNSNVSVENTLDFGNYQSDLTKYLLTKSSSPKPYSSGAMYDN</sequence>
<dbReference type="InterPro" id="IPR003598">
    <property type="entry name" value="Ig_sub2"/>
</dbReference>
<keyword evidence="7" id="KW-0175">Coiled coil</keyword>
<keyword evidence="12" id="KW-1185">Reference proteome</keyword>
<feature type="domain" description="Ig-like" evidence="10">
    <location>
        <begin position="291"/>
        <end position="388"/>
    </location>
</feature>
<dbReference type="PROSITE" id="PS50835">
    <property type="entry name" value="IG_LIKE"/>
    <property type="match status" value="1"/>
</dbReference>
<evidence type="ECO:0000259" key="10">
    <source>
        <dbReference type="PROSITE" id="PS50835"/>
    </source>
</evidence>
<dbReference type="SUPFAM" id="SSF52058">
    <property type="entry name" value="L domain-like"/>
    <property type="match status" value="1"/>
</dbReference>
<dbReference type="InterPro" id="IPR032675">
    <property type="entry name" value="LRR_dom_sf"/>
</dbReference>
<evidence type="ECO:0000256" key="2">
    <source>
        <dbReference type="ARBA" id="ARBA00022729"/>
    </source>
</evidence>
<feature type="coiled-coil region" evidence="7">
    <location>
        <begin position="755"/>
        <end position="782"/>
    </location>
</feature>
<dbReference type="Proteomes" id="UP001431783">
    <property type="component" value="Unassembled WGS sequence"/>
</dbReference>
<comment type="caution">
    <text evidence="11">The sequence shown here is derived from an EMBL/GenBank/DDBJ whole genome shotgun (WGS) entry which is preliminary data.</text>
</comment>
<keyword evidence="4" id="KW-1015">Disulfide bond</keyword>
<dbReference type="EMBL" id="JARQZJ010000009">
    <property type="protein sequence ID" value="KAK9872119.1"/>
    <property type="molecule type" value="Genomic_DNA"/>
</dbReference>
<dbReference type="InterPro" id="IPR003599">
    <property type="entry name" value="Ig_sub"/>
</dbReference>
<dbReference type="SMART" id="SM00082">
    <property type="entry name" value="LRRCT"/>
    <property type="match status" value="1"/>
</dbReference>
<dbReference type="Gene3D" id="2.60.40.10">
    <property type="entry name" value="Immunoglobulins"/>
    <property type="match status" value="1"/>
</dbReference>
<dbReference type="PROSITE" id="PS51450">
    <property type="entry name" value="LRR"/>
    <property type="match status" value="2"/>
</dbReference>
<evidence type="ECO:0000256" key="7">
    <source>
        <dbReference type="SAM" id="Coils"/>
    </source>
</evidence>
<keyword evidence="9" id="KW-0812">Transmembrane</keyword>